<reference evidence="1 2" key="1">
    <citation type="journal article" date="2024" name="Commun. Biol.">
        <title>Comparative genomic analysis of thermophilic fungi reveals convergent evolutionary adaptations and gene losses.</title>
        <authorList>
            <person name="Steindorff A.S."/>
            <person name="Aguilar-Pontes M.V."/>
            <person name="Robinson A.J."/>
            <person name="Andreopoulos B."/>
            <person name="LaButti K."/>
            <person name="Kuo A."/>
            <person name="Mondo S."/>
            <person name="Riley R."/>
            <person name="Otillar R."/>
            <person name="Haridas S."/>
            <person name="Lipzen A."/>
            <person name="Grimwood J."/>
            <person name="Schmutz J."/>
            <person name="Clum A."/>
            <person name="Reid I.D."/>
            <person name="Moisan M.C."/>
            <person name="Butler G."/>
            <person name="Nguyen T.T.M."/>
            <person name="Dewar K."/>
            <person name="Conant G."/>
            <person name="Drula E."/>
            <person name="Henrissat B."/>
            <person name="Hansel C."/>
            <person name="Singer S."/>
            <person name="Hutchinson M.I."/>
            <person name="de Vries R.P."/>
            <person name="Natvig D.O."/>
            <person name="Powell A.J."/>
            <person name="Tsang A."/>
            <person name="Grigoriev I.V."/>
        </authorList>
    </citation>
    <scope>NUCLEOTIDE SEQUENCE [LARGE SCALE GENOMIC DNA]</scope>
    <source>
        <strain evidence="1 2">CBS 494.80</strain>
    </source>
</reference>
<evidence type="ECO:0000313" key="1">
    <source>
        <dbReference type="EMBL" id="KAL2071276.1"/>
    </source>
</evidence>
<dbReference type="Proteomes" id="UP001595075">
    <property type="component" value="Unassembled WGS sequence"/>
</dbReference>
<dbReference type="EMBL" id="JAZHXI010000005">
    <property type="protein sequence ID" value="KAL2071276.1"/>
    <property type="molecule type" value="Genomic_DNA"/>
</dbReference>
<gene>
    <name evidence="1" type="ORF">VTL71DRAFT_12511</name>
</gene>
<comment type="caution">
    <text evidence="1">The sequence shown here is derived from an EMBL/GenBank/DDBJ whole genome shotgun (WGS) entry which is preliminary data.</text>
</comment>
<evidence type="ECO:0000313" key="2">
    <source>
        <dbReference type="Proteomes" id="UP001595075"/>
    </source>
</evidence>
<protein>
    <submittedName>
        <fullName evidence="1">Uncharacterized protein</fullName>
    </submittedName>
</protein>
<sequence>MSLDNQFALQLQPGRKGGTIALLDSLSTYERYRAKCSGQLISLADYGWRSLGVIGFIEEFLCEGSGSGSSR</sequence>
<keyword evidence="2" id="KW-1185">Reference proteome</keyword>
<name>A0ABR4CMR3_9HELO</name>
<proteinExistence type="predicted"/>
<organism evidence="1 2">
    <name type="scientific">Oculimacula yallundae</name>
    <dbReference type="NCBI Taxonomy" id="86028"/>
    <lineage>
        <taxon>Eukaryota</taxon>
        <taxon>Fungi</taxon>
        <taxon>Dikarya</taxon>
        <taxon>Ascomycota</taxon>
        <taxon>Pezizomycotina</taxon>
        <taxon>Leotiomycetes</taxon>
        <taxon>Helotiales</taxon>
        <taxon>Ploettnerulaceae</taxon>
        <taxon>Oculimacula</taxon>
    </lineage>
</organism>
<accession>A0ABR4CMR3</accession>